<organism evidence="3 4">
    <name type="scientific">Bdellovibrio svalbardensis</name>
    <dbReference type="NCBI Taxonomy" id="2972972"/>
    <lineage>
        <taxon>Bacteria</taxon>
        <taxon>Pseudomonadati</taxon>
        <taxon>Bdellovibrionota</taxon>
        <taxon>Bdellovibrionia</taxon>
        <taxon>Bdellovibrionales</taxon>
        <taxon>Pseudobdellovibrionaceae</taxon>
        <taxon>Bdellovibrio</taxon>
    </lineage>
</organism>
<keyword evidence="4" id="KW-1185">Reference proteome</keyword>
<protein>
    <recommendedName>
        <fullName evidence="5">Outer membrane protein beta-barrel domain-containing protein</fullName>
    </recommendedName>
</protein>
<keyword evidence="2" id="KW-0732">Signal</keyword>
<dbReference type="Proteomes" id="UP001152321">
    <property type="component" value="Unassembled WGS sequence"/>
</dbReference>
<accession>A0ABT6DDD9</accession>
<evidence type="ECO:0000256" key="1">
    <source>
        <dbReference type="SAM" id="MobiDB-lite"/>
    </source>
</evidence>
<name>A0ABT6DDD9_9BACT</name>
<gene>
    <name evidence="3" type="ORF">NWE73_00575</name>
</gene>
<proteinExistence type="predicted"/>
<evidence type="ECO:0000256" key="2">
    <source>
        <dbReference type="SAM" id="SignalP"/>
    </source>
</evidence>
<dbReference type="EMBL" id="JANRMI010000001">
    <property type="protein sequence ID" value="MDG0814838.1"/>
    <property type="molecule type" value="Genomic_DNA"/>
</dbReference>
<dbReference type="RefSeq" id="WP_277576323.1">
    <property type="nucleotide sequence ID" value="NZ_JANRMI010000001.1"/>
</dbReference>
<evidence type="ECO:0000313" key="4">
    <source>
        <dbReference type="Proteomes" id="UP001152321"/>
    </source>
</evidence>
<feature type="signal peptide" evidence="2">
    <location>
        <begin position="1"/>
        <end position="22"/>
    </location>
</feature>
<evidence type="ECO:0000313" key="3">
    <source>
        <dbReference type="EMBL" id="MDG0814838.1"/>
    </source>
</evidence>
<feature type="compositionally biased region" description="Basic and acidic residues" evidence="1">
    <location>
        <begin position="55"/>
        <end position="66"/>
    </location>
</feature>
<sequence>MKSSVSILFSVVTLLSGTYALAQSSLEGFSTGRYEIHKSSKSAKSSRKPSSVEGEESKPVTDADGMKVRLLTPSELAAEKAAEAKVAAEIQAKKLAEQKTAEKKVVEDKAVADKKIIEDQKASEVTVAAADVEEPSISEQAESLFSSQSEKVYDYYRQEIHPDDIRNNKVEVEFSPLLGYNDSSSNYSFRKYQNFFEALKLKANVWLTPLIGVSGQILFSFGGDIDDANHSKVSAKYENLDLGFNFRKFFGVSRKSNSLEFSVLYSDNNFKVSKDSTMHPRIKSSGVGVGLKGRFPTSMSYAWTVGGTFFPRLQHSESATAVNVSSGSTDENTRIGFDVGGEWKFSRHSQMIWSLGVTSEKNLFTGSATLPDSSTGLIPSGVSVTNTMYLMNLGYRWGH</sequence>
<feature type="region of interest" description="Disordered" evidence="1">
    <location>
        <begin position="36"/>
        <end position="66"/>
    </location>
</feature>
<reference evidence="3" key="1">
    <citation type="submission" date="2022-08" db="EMBL/GenBank/DDBJ databases">
        <title>Novel Bdellovibrio Species Isolated from Svalbard: Designation Bdellovibrio svalbardensis.</title>
        <authorList>
            <person name="Mitchell R.J."/>
            <person name="Choi S.Y."/>
        </authorList>
    </citation>
    <scope>NUCLEOTIDE SEQUENCE</scope>
    <source>
        <strain evidence="3">PAP01</strain>
    </source>
</reference>
<comment type="caution">
    <text evidence="3">The sequence shown here is derived from an EMBL/GenBank/DDBJ whole genome shotgun (WGS) entry which is preliminary data.</text>
</comment>
<evidence type="ECO:0008006" key="5">
    <source>
        <dbReference type="Google" id="ProtNLM"/>
    </source>
</evidence>
<feature type="chain" id="PRO_5047098654" description="Outer membrane protein beta-barrel domain-containing protein" evidence="2">
    <location>
        <begin position="23"/>
        <end position="399"/>
    </location>
</feature>